<dbReference type="GO" id="GO:0006633">
    <property type="term" value="P:fatty acid biosynthetic process"/>
    <property type="evidence" value="ECO:0007669"/>
    <property type="project" value="InterPro"/>
</dbReference>
<gene>
    <name evidence="2" type="ORF">C8259_03425</name>
</gene>
<evidence type="ECO:0000313" key="3">
    <source>
        <dbReference type="Proteomes" id="UP000241647"/>
    </source>
</evidence>
<dbReference type="EMBL" id="PYHS01000002">
    <property type="protein sequence ID" value="PSR65227.1"/>
    <property type="molecule type" value="Genomic_DNA"/>
</dbReference>
<protein>
    <recommendedName>
        <fullName evidence="1">Beta-ketoacyl-[acyl-carrier-protein] synthase III N-terminal domain-containing protein</fullName>
    </recommendedName>
</protein>
<organism evidence="2 3">
    <name type="scientific">Nocardia nova</name>
    <dbReference type="NCBI Taxonomy" id="37330"/>
    <lineage>
        <taxon>Bacteria</taxon>
        <taxon>Bacillati</taxon>
        <taxon>Actinomycetota</taxon>
        <taxon>Actinomycetes</taxon>
        <taxon>Mycobacteriales</taxon>
        <taxon>Nocardiaceae</taxon>
        <taxon>Nocardia</taxon>
    </lineage>
</organism>
<dbReference type="InterPro" id="IPR016039">
    <property type="entry name" value="Thiolase-like"/>
</dbReference>
<accession>A0A2T2ZBT4</accession>
<sequence length="316" mass="33915">MQITSVSQHVSRQNTMRVFMTGIAHTTGDPRPITDIEPIAAEPRLVDALHEVGLATYRRARDSPVDMAAACIAETLDQSRIPASGIDILMLASSTIGFGQIENTELLQLSERFGLSHATPIGISAAECANFGTALHLARTLVASGEARTVLLVTADACTAPEQRLLRQVNSVISDGAASCLVTTEPARIEILTTATATDQLIRAATNPDTIAALTRRTLLGLVDEVLSRADIDRTQIRQVITNNINTEALRFMTLSAGLDHNLCYVDNVADFAHVHSADNLLNLQSYLEDGAAPDQIVLTISHAFGTWALALLSIR</sequence>
<comment type="caution">
    <text evidence="2">The sequence shown here is derived from an EMBL/GenBank/DDBJ whole genome shotgun (WGS) entry which is preliminary data.</text>
</comment>
<dbReference type="Proteomes" id="UP000241647">
    <property type="component" value="Unassembled WGS sequence"/>
</dbReference>
<evidence type="ECO:0000313" key="2">
    <source>
        <dbReference type="EMBL" id="PSR65227.1"/>
    </source>
</evidence>
<name>A0A2T2ZBT4_9NOCA</name>
<feature type="domain" description="Beta-ketoacyl-[acyl-carrier-protein] synthase III N-terminal" evidence="1">
    <location>
        <begin position="126"/>
        <end position="199"/>
    </location>
</feature>
<proteinExistence type="predicted"/>
<reference evidence="2 3" key="1">
    <citation type="submission" date="2018-02" db="EMBL/GenBank/DDBJ databases">
        <title>8 Nocardia nova and 1 Nocardia cyriacigeorgica strain used for evolution to TMP-SMX.</title>
        <authorList>
            <person name="Mehta H."/>
            <person name="Weng J."/>
            <person name="Shamoo Y."/>
        </authorList>
    </citation>
    <scope>NUCLEOTIDE SEQUENCE [LARGE SCALE GENOMIC DNA]</scope>
    <source>
        <strain evidence="2 3">ATCC 33727</strain>
    </source>
</reference>
<dbReference type="Pfam" id="PF08545">
    <property type="entry name" value="ACP_syn_III"/>
    <property type="match status" value="1"/>
</dbReference>
<dbReference type="Gene3D" id="3.40.47.10">
    <property type="match status" value="2"/>
</dbReference>
<dbReference type="PANTHER" id="PTHR34069">
    <property type="entry name" value="3-OXOACYL-[ACYL-CARRIER-PROTEIN] SYNTHASE 3"/>
    <property type="match status" value="1"/>
</dbReference>
<dbReference type="AlphaFoldDB" id="A0A2T2ZBT4"/>
<dbReference type="InterPro" id="IPR013751">
    <property type="entry name" value="ACP_syn_III_N"/>
</dbReference>
<dbReference type="GO" id="GO:0044550">
    <property type="term" value="P:secondary metabolite biosynthetic process"/>
    <property type="evidence" value="ECO:0007669"/>
    <property type="project" value="TreeGrafter"/>
</dbReference>
<dbReference type="SUPFAM" id="SSF53901">
    <property type="entry name" value="Thiolase-like"/>
    <property type="match status" value="1"/>
</dbReference>
<dbReference type="PANTHER" id="PTHR34069:SF2">
    <property type="entry name" value="BETA-KETOACYL-[ACYL-CARRIER-PROTEIN] SYNTHASE III"/>
    <property type="match status" value="1"/>
</dbReference>
<dbReference type="GO" id="GO:0004315">
    <property type="term" value="F:3-oxoacyl-[acyl-carrier-protein] synthase activity"/>
    <property type="evidence" value="ECO:0007669"/>
    <property type="project" value="InterPro"/>
</dbReference>
<evidence type="ECO:0000259" key="1">
    <source>
        <dbReference type="Pfam" id="PF08545"/>
    </source>
</evidence>